<comment type="caution">
    <text evidence="1">The sequence shown here is derived from an EMBL/GenBank/DDBJ whole genome shotgun (WGS) entry which is preliminary data.</text>
</comment>
<dbReference type="PANTHER" id="PTHR36932:SF1">
    <property type="entry name" value="CAPSULAR POLYSACCHARIDE BIOSYNTHESIS PROTEIN"/>
    <property type="match status" value="1"/>
</dbReference>
<organism evidence="1 2">
    <name type="scientific">Geomonas anaerohicana</name>
    <dbReference type="NCBI Taxonomy" id="2798583"/>
    <lineage>
        <taxon>Bacteria</taxon>
        <taxon>Pseudomonadati</taxon>
        <taxon>Thermodesulfobacteriota</taxon>
        <taxon>Desulfuromonadia</taxon>
        <taxon>Geobacterales</taxon>
        <taxon>Geobacteraceae</taxon>
        <taxon>Geomonas</taxon>
    </lineage>
</organism>
<dbReference type="RefSeq" id="WP_199388343.1">
    <property type="nucleotide sequence ID" value="NZ_JAEMHL010000002.1"/>
</dbReference>
<dbReference type="InterPro" id="IPR053158">
    <property type="entry name" value="CapK_Type1_Caps_Biosynth"/>
</dbReference>
<dbReference type="PANTHER" id="PTHR36932">
    <property type="entry name" value="CAPSULAR POLYSACCHARIDE BIOSYNTHESIS PROTEIN"/>
    <property type="match status" value="1"/>
</dbReference>
<dbReference type="Proteomes" id="UP000614714">
    <property type="component" value="Unassembled WGS sequence"/>
</dbReference>
<name>A0ABS0YBX5_9BACT</name>
<accession>A0ABS0YBX5</accession>
<dbReference type="EMBL" id="JAEMHL010000002">
    <property type="protein sequence ID" value="MBJ6749829.1"/>
    <property type="molecule type" value="Genomic_DNA"/>
</dbReference>
<dbReference type="GO" id="GO:0016874">
    <property type="term" value="F:ligase activity"/>
    <property type="evidence" value="ECO:0007669"/>
    <property type="project" value="UniProtKB-KW"/>
</dbReference>
<sequence>MLEAIYNGSPVWLQHVLVSAAGLRLHLQRKGGGYQRYLAQALEAEKLTAVLLEELQLRLLRDLVGYCLHAVPFYRDWNSRNHLNPADLKHVRDIACLPIIDKDAIRTDPEIYCANGSLKKRGTFQLHTSGTTGKPLTIFCDAESRRRHYAYWERFLKWYGVGSNSRRATFCGRLVVPQMHNTAPFWRHDPVQNNLLFSSYHICDANIPFYLERLRRYQPAYLDGYPSTIAVIARYILEHGLPPLPSLHAVFTSAETLLPDQRSAMEEAFKVPVADQYGCTEMAIFVSQCPYGSYHLNSDYSLLEVLDSQGEAAPSGQLGEVVCTVFVNKIMPLLRYRLGDLVTAPEPSSCGCGLHFPVIEQIFGRKDDAIRTLDGRIVGRMDPLFKGLSNIIETQVVQTQKDTLLVRLVPAKNFCAKDEDKLLLALKARVGGQLSIKIEKVDAIPREPNGKFRAVISHVRD</sequence>
<protein>
    <submittedName>
        <fullName evidence="1">Phenylacetate--CoA ligase family protein</fullName>
    </submittedName>
</protein>
<evidence type="ECO:0000313" key="2">
    <source>
        <dbReference type="Proteomes" id="UP000614714"/>
    </source>
</evidence>
<gene>
    <name evidence="1" type="ORF">JFN91_06355</name>
</gene>
<reference evidence="1 2" key="1">
    <citation type="submission" date="2020-12" db="EMBL/GenBank/DDBJ databases">
        <title>Geomonas sp. Red421, isolated from paddy soil.</title>
        <authorList>
            <person name="Xu Z."/>
            <person name="Zhang Z."/>
            <person name="Masuda Y."/>
            <person name="Itoh H."/>
            <person name="Senoo K."/>
        </authorList>
    </citation>
    <scope>NUCLEOTIDE SEQUENCE [LARGE SCALE GENOMIC DNA]</scope>
    <source>
        <strain evidence="1 2">Red421</strain>
    </source>
</reference>
<evidence type="ECO:0000313" key="1">
    <source>
        <dbReference type="EMBL" id="MBJ6749829.1"/>
    </source>
</evidence>
<proteinExistence type="predicted"/>
<dbReference type="SUPFAM" id="SSF56801">
    <property type="entry name" value="Acetyl-CoA synthetase-like"/>
    <property type="match status" value="1"/>
</dbReference>
<keyword evidence="2" id="KW-1185">Reference proteome</keyword>
<dbReference type="Gene3D" id="3.40.50.12780">
    <property type="entry name" value="N-terminal domain of ligase-like"/>
    <property type="match status" value="1"/>
</dbReference>
<dbReference type="InterPro" id="IPR042099">
    <property type="entry name" value="ANL_N_sf"/>
</dbReference>
<keyword evidence="1" id="KW-0436">Ligase</keyword>